<feature type="transmembrane region" description="Helical" evidence="5">
    <location>
        <begin position="146"/>
        <end position="169"/>
    </location>
</feature>
<feature type="compositionally biased region" description="Polar residues" evidence="4">
    <location>
        <begin position="348"/>
        <end position="359"/>
    </location>
</feature>
<feature type="compositionally biased region" description="Polar residues" evidence="4">
    <location>
        <begin position="305"/>
        <end position="315"/>
    </location>
</feature>
<comment type="subcellular location">
    <subcellularLocation>
        <location evidence="1">Membrane</location>
        <topology evidence="1">Multi-pass membrane protein</topology>
    </subcellularLocation>
</comment>
<keyword evidence="2 5" id="KW-0812">Transmembrane</keyword>
<sequence length="359" mass="41258">MSDKRNFFQRSNRYRYFILDLNVVHPTSHVNGTDIDEERHPEKLKSEESKETEWHVYADTTVPSIEIEEREFWEICIQKYLAPLPEDPKRKEVVEQELINLRNRTCLFVYLLNAILVTVMFGLTQVNVFKDSLSIEFEYSGGTIKLVPIAILFTAVFGILLLLQFLCMLYHRCSTLIHICATTEIWESNITHTDKTTSRLADFLISPAISPIVPLPTVYTDKDRPFVNMNRSSADNRVRKFKTLQDVVEANLKKASLHDIKSSLLSRDKQIAQKVMVRWTKFSNDKTEKTKSRFSNVGNDDVLQRGQQTDGQSSGKDTKAKTRSKRNQVAIINSTISSSPEKEEHNSKSYNTNVSDSNV</sequence>
<dbReference type="OrthoDB" id="6155625at2759"/>
<keyword evidence="5" id="KW-1133">Transmembrane helix</keyword>
<dbReference type="GO" id="GO:0071944">
    <property type="term" value="C:cell periphery"/>
    <property type="evidence" value="ECO:0007669"/>
    <property type="project" value="TreeGrafter"/>
</dbReference>
<dbReference type="AlphaFoldDB" id="A0A6J8DFN3"/>
<organism evidence="6 7">
    <name type="scientific">Mytilus coruscus</name>
    <name type="common">Sea mussel</name>
    <dbReference type="NCBI Taxonomy" id="42192"/>
    <lineage>
        <taxon>Eukaryota</taxon>
        <taxon>Metazoa</taxon>
        <taxon>Spiralia</taxon>
        <taxon>Lophotrochozoa</taxon>
        <taxon>Mollusca</taxon>
        <taxon>Bivalvia</taxon>
        <taxon>Autobranchia</taxon>
        <taxon>Pteriomorphia</taxon>
        <taxon>Mytilida</taxon>
        <taxon>Mytiloidea</taxon>
        <taxon>Mytilidae</taxon>
        <taxon>Mytilinae</taxon>
        <taxon>Mytilus</taxon>
    </lineage>
</organism>
<dbReference type="GO" id="GO:0004100">
    <property type="term" value="F:chitin synthase activity"/>
    <property type="evidence" value="ECO:0007669"/>
    <property type="project" value="InterPro"/>
</dbReference>
<keyword evidence="3 5" id="KW-0472">Membrane</keyword>
<feature type="transmembrane region" description="Helical" evidence="5">
    <location>
        <begin position="107"/>
        <end position="126"/>
    </location>
</feature>
<evidence type="ECO:0000256" key="3">
    <source>
        <dbReference type="ARBA" id="ARBA00023136"/>
    </source>
</evidence>
<evidence type="ECO:0000256" key="2">
    <source>
        <dbReference type="ARBA" id="ARBA00022692"/>
    </source>
</evidence>
<feature type="region of interest" description="Disordered" evidence="4">
    <location>
        <begin position="288"/>
        <end position="359"/>
    </location>
</feature>
<keyword evidence="7" id="KW-1185">Reference proteome</keyword>
<reference evidence="6 7" key="1">
    <citation type="submission" date="2020-06" db="EMBL/GenBank/DDBJ databases">
        <authorList>
            <person name="Li R."/>
            <person name="Bekaert M."/>
        </authorList>
    </citation>
    <scope>NUCLEOTIDE SEQUENCE [LARGE SCALE GENOMIC DNA]</scope>
    <source>
        <strain evidence="7">wild</strain>
    </source>
</reference>
<evidence type="ECO:0000313" key="7">
    <source>
        <dbReference type="Proteomes" id="UP000507470"/>
    </source>
</evidence>
<dbReference type="GO" id="GO:0016020">
    <property type="term" value="C:membrane"/>
    <property type="evidence" value="ECO:0007669"/>
    <property type="project" value="UniProtKB-SubCell"/>
</dbReference>
<protein>
    <submittedName>
        <fullName evidence="6">Uncharacterized protein</fullName>
    </submittedName>
</protein>
<gene>
    <name evidence="6" type="ORF">MCOR_39527</name>
</gene>
<dbReference type="InterPro" id="IPR004835">
    <property type="entry name" value="Chitin_synth"/>
</dbReference>
<evidence type="ECO:0000256" key="4">
    <source>
        <dbReference type="SAM" id="MobiDB-lite"/>
    </source>
</evidence>
<feature type="compositionally biased region" description="Polar residues" evidence="4">
    <location>
        <begin position="330"/>
        <end position="339"/>
    </location>
</feature>
<name>A0A6J8DFN3_MYTCO</name>
<proteinExistence type="predicted"/>
<evidence type="ECO:0000256" key="5">
    <source>
        <dbReference type="SAM" id="Phobius"/>
    </source>
</evidence>
<dbReference type="Proteomes" id="UP000507470">
    <property type="component" value="Unassembled WGS sequence"/>
</dbReference>
<dbReference type="GO" id="GO:0006031">
    <property type="term" value="P:chitin biosynthetic process"/>
    <property type="evidence" value="ECO:0007669"/>
    <property type="project" value="TreeGrafter"/>
</dbReference>
<accession>A0A6J8DFN3</accession>
<dbReference type="PANTHER" id="PTHR22914">
    <property type="entry name" value="CHITIN SYNTHASE"/>
    <property type="match status" value="1"/>
</dbReference>
<evidence type="ECO:0000313" key="6">
    <source>
        <dbReference type="EMBL" id="CAC5405884.1"/>
    </source>
</evidence>
<dbReference type="EMBL" id="CACVKT020007143">
    <property type="protein sequence ID" value="CAC5405884.1"/>
    <property type="molecule type" value="Genomic_DNA"/>
</dbReference>
<dbReference type="PANTHER" id="PTHR22914:SF41">
    <property type="entry name" value="CHITIN SYNTHASE 7"/>
    <property type="match status" value="1"/>
</dbReference>
<evidence type="ECO:0000256" key="1">
    <source>
        <dbReference type="ARBA" id="ARBA00004141"/>
    </source>
</evidence>